<dbReference type="GO" id="GO:0016607">
    <property type="term" value="C:nuclear speck"/>
    <property type="evidence" value="ECO:0007669"/>
    <property type="project" value="TreeGrafter"/>
</dbReference>
<evidence type="ECO:0000313" key="7">
    <source>
        <dbReference type="Proteomes" id="UP001289374"/>
    </source>
</evidence>
<name>A0AAE1W3X6_9LAMI</name>
<keyword evidence="7" id="KW-1185">Reference proteome</keyword>
<accession>A0AAE1W3X6</accession>
<dbReference type="InterPro" id="IPR007854">
    <property type="entry name" value="Fip1_dom"/>
</dbReference>
<dbReference type="InterPro" id="IPR044976">
    <property type="entry name" value="FIPS5/FIPS3-like"/>
</dbReference>
<feature type="domain" description="Pre-mRNA polyadenylation factor Fip1" evidence="5">
    <location>
        <begin position="259"/>
        <end position="295"/>
    </location>
</feature>
<comment type="similarity">
    <text evidence="2">Belongs to the FIP1 family.</text>
</comment>
<dbReference type="PANTHER" id="PTHR36884:SF1">
    <property type="entry name" value="FIP1[V]-LIKE PROTEIN"/>
    <property type="match status" value="1"/>
</dbReference>
<proteinExistence type="inferred from homology"/>
<comment type="subcellular location">
    <subcellularLocation>
        <location evidence="1">Nucleus</location>
    </subcellularLocation>
</comment>
<comment type="caution">
    <text evidence="6">The sequence shown here is derived from an EMBL/GenBank/DDBJ whole genome shotgun (WGS) entry which is preliminary data.</text>
</comment>
<dbReference type="PANTHER" id="PTHR36884">
    <property type="entry name" value="FIP1[III]-LIKE PROTEIN"/>
    <property type="match status" value="1"/>
</dbReference>
<keyword evidence="4" id="KW-0539">Nucleus</keyword>
<reference evidence="6" key="2">
    <citation type="journal article" date="2024" name="Plant">
        <title>Genomic evolution and insights into agronomic trait innovations of Sesamum species.</title>
        <authorList>
            <person name="Miao H."/>
            <person name="Wang L."/>
            <person name="Qu L."/>
            <person name="Liu H."/>
            <person name="Sun Y."/>
            <person name="Le M."/>
            <person name="Wang Q."/>
            <person name="Wei S."/>
            <person name="Zheng Y."/>
            <person name="Lin W."/>
            <person name="Duan Y."/>
            <person name="Cao H."/>
            <person name="Xiong S."/>
            <person name="Wang X."/>
            <person name="Wei L."/>
            <person name="Li C."/>
            <person name="Ma Q."/>
            <person name="Ju M."/>
            <person name="Zhao R."/>
            <person name="Li G."/>
            <person name="Mu C."/>
            <person name="Tian Q."/>
            <person name="Mei H."/>
            <person name="Zhang T."/>
            <person name="Gao T."/>
            <person name="Zhang H."/>
        </authorList>
    </citation>
    <scope>NUCLEOTIDE SEQUENCE</scope>
    <source>
        <strain evidence="6">K16</strain>
    </source>
</reference>
<evidence type="ECO:0000256" key="3">
    <source>
        <dbReference type="ARBA" id="ARBA00022664"/>
    </source>
</evidence>
<evidence type="ECO:0000256" key="4">
    <source>
        <dbReference type="ARBA" id="ARBA00023242"/>
    </source>
</evidence>
<evidence type="ECO:0000256" key="2">
    <source>
        <dbReference type="ARBA" id="ARBA00007459"/>
    </source>
</evidence>
<protein>
    <submittedName>
        <fullName evidence="6">FIP1[V]-like protein</fullName>
    </submittedName>
</protein>
<dbReference type="GO" id="GO:0003723">
    <property type="term" value="F:RNA binding"/>
    <property type="evidence" value="ECO:0007669"/>
    <property type="project" value="TreeGrafter"/>
</dbReference>
<dbReference type="Proteomes" id="UP001289374">
    <property type="component" value="Unassembled WGS sequence"/>
</dbReference>
<evidence type="ECO:0000256" key="1">
    <source>
        <dbReference type="ARBA" id="ARBA00004123"/>
    </source>
</evidence>
<gene>
    <name evidence="6" type="ORF">Sango_2503900</name>
</gene>
<evidence type="ECO:0000313" key="6">
    <source>
        <dbReference type="EMBL" id="KAK4386333.1"/>
    </source>
</evidence>
<sequence>MEVEEEEELGELCSEILKNWTFPIYADLVDTSLHHNPFSHQQIPNLEYHKTENTINDKVDIVSNCPLQLSLRPAQPNKTLSSLTNEISTSEPMYGLEQKQEKMMKALTTSYSKRGSKHEQGDAQNQPIVPLLVADTFFDKVLGHGVDGVDITALSNAKEGKESFADLRTILSKNDAVSTSVSTINNGQELRHSGQKSSSLRFKRNFPMANRMPKRSISGETRCTPATSTPALSEIRSSSGCGFVGKFRFMLPPNKTIFDINIDKFGEKLWRNPGANMSDFFNYGLSEKQWKDYCKLMASNIPQARVQVGRSRERKVTADESIQSHKQWLIGEVKSNRVVDERFKFPLENPKNGQSYPVSGSQHPDRVCEFAAHSVCSTSNEPSAAYGIHGAALLLSQSSVTDGLCTRNKENFSGLLCSFKCPLGNKEYEERNKLFCSAGYCINGCKTMQLRTT</sequence>
<dbReference type="GO" id="GO:0006397">
    <property type="term" value="P:mRNA processing"/>
    <property type="evidence" value="ECO:0007669"/>
    <property type="project" value="UniProtKB-KW"/>
</dbReference>
<dbReference type="Pfam" id="PF05182">
    <property type="entry name" value="Fip1"/>
    <property type="match status" value="1"/>
</dbReference>
<keyword evidence="3" id="KW-0507">mRNA processing</keyword>
<organism evidence="6 7">
    <name type="scientific">Sesamum angolense</name>
    <dbReference type="NCBI Taxonomy" id="2727404"/>
    <lineage>
        <taxon>Eukaryota</taxon>
        <taxon>Viridiplantae</taxon>
        <taxon>Streptophyta</taxon>
        <taxon>Embryophyta</taxon>
        <taxon>Tracheophyta</taxon>
        <taxon>Spermatophyta</taxon>
        <taxon>Magnoliopsida</taxon>
        <taxon>eudicotyledons</taxon>
        <taxon>Gunneridae</taxon>
        <taxon>Pentapetalae</taxon>
        <taxon>asterids</taxon>
        <taxon>lamiids</taxon>
        <taxon>Lamiales</taxon>
        <taxon>Pedaliaceae</taxon>
        <taxon>Sesamum</taxon>
    </lineage>
</organism>
<dbReference type="EMBL" id="JACGWL010000015">
    <property type="protein sequence ID" value="KAK4386333.1"/>
    <property type="molecule type" value="Genomic_DNA"/>
</dbReference>
<reference evidence="6" key="1">
    <citation type="submission" date="2020-06" db="EMBL/GenBank/DDBJ databases">
        <authorList>
            <person name="Li T."/>
            <person name="Hu X."/>
            <person name="Zhang T."/>
            <person name="Song X."/>
            <person name="Zhang H."/>
            <person name="Dai N."/>
            <person name="Sheng W."/>
            <person name="Hou X."/>
            <person name="Wei L."/>
        </authorList>
    </citation>
    <scope>NUCLEOTIDE SEQUENCE</scope>
    <source>
        <strain evidence="6">K16</strain>
        <tissue evidence="6">Leaf</tissue>
    </source>
</reference>
<dbReference type="AlphaFoldDB" id="A0AAE1W3X6"/>
<evidence type="ECO:0000259" key="5">
    <source>
        <dbReference type="Pfam" id="PF05182"/>
    </source>
</evidence>